<evidence type="ECO:0000259" key="8">
    <source>
        <dbReference type="PROSITE" id="PS50850"/>
    </source>
</evidence>
<dbReference type="InterPro" id="IPR036259">
    <property type="entry name" value="MFS_trans_sf"/>
</dbReference>
<feature type="transmembrane region" description="Helical" evidence="7">
    <location>
        <begin position="67"/>
        <end position="85"/>
    </location>
</feature>
<dbReference type="InterPro" id="IPR011701">
    <property type="entry name" value="MFS"/>
</dbReference>
<comment type="subcellular location">
    <subcellularLocation>
        <location evidence="1">Cell membrane</location>
        <topology evidence="1">Multi-pass membrane protein</topology>
    </subcellularLocation>
</comment>
<dbReference type="Gene3D" id="1.20.1250.20">
    <property type="entry name" value="MFS general substrate transporter like domains"/>
    <property type="match status" value="1"/>
</dbReference>
<reference evidence="9 10" key="1">
    <citation type="submission" date="2020-08" db="EMBL/GenBank/DDBJ databases">
        <title>Genomic Encyclopedia of Type Strains, Phase IV (KMG-IV): sequencing the most valuable type-strain genomes for metagenomic binning, comparative biology and taxonomic classification.</title>
        <authorList>
            <person name="Goeker M."/>
        </authorList>
    </citation>
    <scope>NUCLEOTIDE SEQUENCE [LARGE SCALE GENOMIC DNA]</scope>
    <source>
        <strain evidence="9 10">DSM 19612</strain>
    </source>
</reference>
<dbReference type="CDD" id="cd06173">
    <property type="entry name" value="MFS_MefA_like"/>
    <property type="match status" value="1"/>
</dbReference>
<comment type="caution">
    <text evidence="9">The sequence shown here is derived from an EMBL/GenBank/DDBJ whole genome shotgun (WGS) entry which is preliminary data.</text>
</comment>
<evidence type="ECO:0000256" key="6">
    <source>
        <dbReference type="ARBA" id="ARBA00023136"/>
    </source>
</evidence>
<evidence type="ECO:0000256" key="1">
    <source>
        <dbReference type="ARBA" id="ARBA00004651"/>
    </source>
</evidence>
<dbReference type="InterPro" id="IPR020846">
    <property type="entry name" value="MFS_dom"/>
</dbReference>
<evidence type="ECO:0000256" key="4">
    <source>
        <dbReference type="ARBA" id="ARBA00022692"/>
    </source>
</evidence>
<dbReference type="PANTHER" id="PTHR23513:SF6">
    <property type="entry name" value="MAJOR FACILITATOR SUPERFAMILY ASSOCIATED DOMAIN-CONTAINING PROTEIN"/>
    <property type="match status" value="1"/>
</dbReference>
<protein>
    <submittedName>
        <fullName evidence="9">MFS family permease</fullName>
    </submittedName>
</protein>
<feature type="transmembrane region" description="Helical" evidence="7">
    <location>
        <begin position="7"/>
        <end position="29"/>
    </location>
</feature>
<dbReference type="AlphaFoldDB" id="A0A841Q6W9"/>
<feature type="domain" description="Major facilitator superfamily (MFS) profile" evidence="8">
    <location>
        <begin position="1"/>
        <end position="388"/>
    </location>
</feature>
<accession>A0A841Q6W9</accession>
<feature type="transmembrane region" description="Helical" evidence="7">
    <location>
        <begin position="364"/>
        <end position="384"/>
    </location>
</feature>
<dbReference type="Proteomes" id="UP000581688">
    <property type="component" value="Unassembled WGS sequence"/>
</dbReference>
<sequence>MKEKAILSSYFLAEFGRTMYFVVITWVLFDITQDPFYTGLLVSIGFVPGLLLNLLFGVVVDRFNRKTLAIIANLASSIALIYLVSIQLFHFLNVIQIFLVHMVLQVTGSLLRPSVQALVAEIFPRKQLPKIYSQAGASGIVGGLAGALVGGLLIATTSELIAFLVPLTAFLFATLTISLIAYTQQEKKEIKTSLLEDLKGGFTYLHGNQLLILLFVMMFIGQLVFHTSVGFLSAYTREFLQQTATIYGFLDATISTGGAVAGILGSWWWVKNKFKLHLRAFFIVGAGLLFCSLTTNILIAFIGFFLIGLGTTWIRILLQSVQQMATDSNYHGRMASFRMLCNQGSVVISGPILGWVASTWGSQFVYLSLVIPVGLGILCSLPLMKNAKFLEITIHNS</sequence>
<evidence type="ECO:0000256" key="2">
    <source>
        <dbReference type="ARBA" id="ARBA00022448"/>
    </source>
</evidence>
<feature type="transmembrane region" description="Helical" evidence="7">
    <location>
        <begin position="339"/>
        <end position="358"/>
    </location>
</feature>
<evidence type="ECO:0000313" key="10">
    <source>
        <dbReference type="Proteomes" id="UP000581688"/>
    </source>
</evidence>
<keyword evidence="3" id="KW-1003">Cell membrane</keyword>
<dbReference type="PANTHER" id="PTHR23513">
    <property type="entry name" value="INTEGRAL MEMBRANE EFFLUX PROTEIN-RELATED"/>
    <property type="match status" value="1"/>
</dbReference>
<dbReference type="EMBL" id="JACHGH010000007">
    <property type="protein sequence ID" value="MBB6454094.1"/>
    <property type="molecule type" value="Genomic_DNA"/>
</dbReference>
<evidence type="ECO:0000313" key="9">
    <source>
        <dbReference type="EMBL" id="MBB6454094.1"/>
    </source>
</evidence>
<evidence type="ECO:0000256" key="5">
    <source>
        <dbReference type="ARBA" id="ARBA00022989"/>
    </source>
</evidence>
<keyword evidence="2" id="KW-0813">Transport</keyword>
<keyword evidence="4 7" id="KW-0812">Transmembrane</keyword>
<name>A0A841Q6W9_9BACI</name>
<dbReference type="GO" id="GO:0022857">
    <property type="term" value="F:transmembrane transporter activity"/>
    <property type="evidence" value="ECO:0007669"/>
    <property type="project" value="InterPro"/>
</dbReference>
<feature type="transmembrane region" description="Helical" evidence="7">
    <location>
        <begin position="35"/>
        <end position="60"/>
    </location>
</feature>
<feature type="transmembrane region" description="Helical" evidence="7">
    <location>
        <begin position="299"/>
        <end position="318"/>
    </location>
</feature>
<dbReference type="PROSITE" id="PS50850">
    <property type="entry name" value="MFS"/>
    <property type="match status" value="1"/>
</dbReference>
<proteinExistence type="predicted"/>
<feature type="transmembrane region" description="Helical" evidence="7">
    <location>
        <begin position="245"/>
        <end position="269"/>
    </location>
</feature>
<dbReference type="GO" id="GO:0005886">
    <property type="term" value="C:plasma membrane"/>
    <property type="evidence" value="ECO:0007669"/>
    <property type="project" value="UniProtKB-SubCell"/>
</dbReference>
<keyword evidence="5 7" id="KW-1133">Transmembrane helix</keyword>
<feature type="transmembrane region" description="Helical" evidence="7">
    <location>
        <begin position="160"/>
        <end position="182"/>
    </location>
</feature>
<evidence type="ECO:0000256" key="3">
    <source>
        <dbReference type="ARBA" id="ARBA00022475"/>
    </source>
</evidence>
<dbReference type="SUPFAM" id="SSF103473">
    <property type="entry name" value="MFS general substrate transporter"/>
    <property type="match status" value="1"/>
</dbReference>
<keyword evidence="10" id="KW-1185">Reference proteome</keyword>
<gene>
    <name evidence="9" type="ORF">HNQ94_002545</name>
</gene>
<evidence type="ECO:0000256" key="7">
    <source>
        <dbReference type="SAM" id="Phobius"/>
    </source>
</evidence>
<dbReference type="RefSeq" id="WP_174496804.1">
    <property type="nucleotide sequence ID" value="NZ_CADDWK010000009.1"/>
</dbReference>
<dbReference type="Pfam" id="PF07690">
    <property type="entry name" value="MFS_1"/>
    <property type="match status" value="1"/>
</dbReference>
<organism evidence="9 10">
    <name type="scientific">Salirhabdus euzebyi</name>
    <dbReference type="NCBI Taxonomy" id="394506"/>
    <lineage>
        <taxon>Bacteria</taxon>
        <taxon>Bacillati</taxon>
        <taxon>Bacillota</taxon>
        <taxon>Bacilli</taxon>
        <taxon>Bacillales</taxon>
        <taxon>Bacillaceae</taxon>
        <taxon>Salirhabdus</taxon>
    </lineage>
</organism>
<feature type="transmembrane region" description="Helical" evidence="7">
    <location>
        <begin position="203"/>
        <end position="225"/>
    </location>
</feature>
<feature type="transmembrane region" description="Helical" evidence="7">
    <location>
        <begin position="131"/>
        <end position="154"/>
    </location>
</feature>
<keyword evidence="6 7" id="KW-0472">Membrane</keyword>